<dbReference type="Proteomes" id="UP000001414">
    <property type="component" value="Chromosome"/>
</dbReference>
<dbReference type="RefSeq" id="WP_011107072.1">
    <property type="nucleotide sequence ID" value="NC_004663.1"/>
</dbReference>
<dbReference type="Pfam" id="PF00535">
    <property type="entry name" value="Glycos_transf_2"/>
    <property type="match status" value="1"/>
</dbReference>
<protein>
    <submittedName>
        <fullName evidence="2">Glycosyltransferase</fullName>
    </submittedName>
</protein>
<dbReference type="PaxDb" id="226186-BT_0043"/>
<name>Q8ABR7_BACTN</name>
<dbReference type="EMBL" id="AE015928">
    <property type="protein sequence ID" value="AAO75150.1"/>
    <property type="molecule type" value="Genomic_DNA"/>
</dbReference>
<dbReference type="OrthoDB" id="635429at2"/>
<dbReference type="SUPFAM" id="SSF53448">
    <property type="entry name" value="Nucleotide-diphospho-sugar transferases"/>
    <property type="match status" value="1"/>
</dbReference>
<accession>Q8ABR7</accession>
<dbReference type="AlphaFoldDB" id="Q8ABR7"/>
<dbReference type="InterPro" id="IPR029044">
    <property type="entry name" value="Nucleotide-diphossugar_trans"/>
</dbReference>
<dbReference type="HOGENOM" id="CLU_2970047_0_0_10"/>
<feature type="domain" description="Glycosyltransferase 2-like" evidence="1">
    <location>
        <begin position="6"/>
        <end position="52"/>
    </location>
</feature>
<evidence type="ECO:0000313" key="2">
    <source>
        <dbReference type="EMBL" id="AAO75150.1"/>
    </source>
</evidence>
<dbReference type="GeneID" id="60926006"/>
<dbReference type="STRING" id="226186.BT_0043"/>
<proteinExistence type="predicted"/>
<organism evidence="2 3">
    <name type="scientific">Bacteroides thetaiotaomicron (strain ATCC 29148 / DSM 2079 / JCM 5827 / CCUG 10774 / NCTC 10582 / VPI-5482 / E50)</name>
    <dbReference type="NCBI Taxonomy" id="226186"/>
    <lineage>
        <taxon>Bacteria</taxon>
        <taxon>Pseudomonadati</taxon>
        <taxon>Bacteroidota</taxon>
        <taxon>Bacteroidia</taxon>
        <taxon>Bacteroidales</taxon>
        <taxon>Bacteroidaceae</taxon>
        <taxon>Bacteroides</taxon>
    </lineage>
</organism>
<dbReference type="KEGG" id="bth:BT_0043"/>
<evidence type="ECO:0000313" key="3">
    <source>
        <dbReference type="Proteomes" id="UP000001414"/>
    </source>
</evidence>
<evidence type="ECO:0000259" key="1">
    <source>
        <dbReference type="Pfam" id="PF00535"/>
    </source>
</evidence>
<dbReference type="InParanoid" id="Q8ABR7"/>
<dbReference type="InterPro" id="IPR001173">
    <property type="entry name" value="Glyco_trans_2-like"/>
</dbReference>
<dbReference type="Gene3D" id="3.90.550.10">
    <property type="entry name" value="Spore Coat Polysaccharide Biosynthesis Protein SpsA, Chain A"/>
    <property type="match status" value="1"/>
</dbReference>
<keyword evidence="3" id="KW-1185">Reference proteome</keyword>
<gene>
    <name evidence="2" type="ordered locus">BT_0043</name>
</gene>
<reference evidence="2 3" key="1">
    <citation type="journal article" date="2003" name="Science">
        <title>A genomic view of the human-Bacteroides thetaiotaomicron symbiosis.</title>
        <authorList>
            <person name="Xu J."/>
            <person name="Bjursell M.K."/>
            <person name="Himrod J."/>
            <person name="Deng S."/>
            <person name="Carmichael L.K."/>
            <person name="Chiang H.C."/>
            <person name="Hooper L.V."/>
            <person name="Gordon J.I."/>
        </authorList>
    </citation>
    <scope>NUCLEOTIDE SEQUENCE [LARGE SCALE GENOMIC DNA]</scope>
    <source>
        <strain evidence="3">ATCC 29148 / DSM 2079 / JCM 5827 / CCUG 10774 / NCTC 10582 / VPI-5482 / E50</strain>
    </source>
</reference>
<sequence length="58" mass="6809">MLFPFVLPAYKATYLKEVILSILWQTYTNLELVIVNDASPKYLDSIVNEFDNDRILKE</sequence>
<reference evidence="2 3" key="2">
    <citation type="journal article" date="2009" name="Proc. Natl. Acad. Sci. U.S.A.">
        <title>Characterizing a model human gut microbiota composed of members of its two dominant bacterial phyla.</title>
        <authorList>
            <person name="Mahowald M.A."/>
            <person name="Rey F.E."/>
            <person name="Seedorf H."/>
            <person name="Turnbaugh P.J."/>
            <person name="Fulton R.S."/>
            <person name="Wollam A."/>
            <person name="Shah N."/>
            <person name="Wang C."/>
            <person name="Magrini V."/>
            <person name="Wilson R.K."/>
            <person name="Cantarel B.L."/>
            <person name="Coutinho P.M."/>
            <person name="Henrissat B."/>
            <person name="Crock L.W."/>
            <person name="Russell A."/>
            <person name="Verberkmoes N.C."/>
            <person name="Hettich R.L."/>
            <person name="Gordon J.I."/>
        </authorList>
    </citation>
    <scope>NUCLEOTIDE SEQUENCE [LARGE SCALE GENOMIC DNA]</scope>
    <source>
        <strain evidence="3">ATCC 29148 / DSM 2079 / JCM 5827 / CCUG 10774 / NCTC 10582 / VPI-5482 / E50</strain>
    </source>
</reference>
<dbReference type="EnsemblBacteria" id="AAO75150">
    <property type="protein sequence ID" value="AAO75150"/>
    <property type="gene ID" value="BT_0043"/>
</dbReference>